<sequence>MSTPTASSSPPLPLLFDHLLSDEVSYKLRARRVPLAHDFVIKLGEKVFRERDGESNDIVHGWYPLWRNLGFCSRVILSKRGGEVSRGGVKVNHLLRKARVESKPLSKKESNGRRVGGGVDSGASIWLFFKCGDCPHPRG</sequence>
<protein>
    <submittedName>
        <fullName evidence="1">Uncharacterized protein</fullName>
    </submittedName>
</protein>
<dbReference type="KEGG" id="wsu:WS0672"/>
<gene>
    <name evidence="1" type="ordered locus">WS0672</name>
</gene>
<dbReference type="HOGENOM" id="CLU_1844311_0_0_7"/>
<evidence type="ECO:0000313" key="1">
    <source>
        <dbReference type="EMBL" id="CAE09800.1"/>
    </source>
</evidence>
<reference evidence="1 2" key="1">
    <citation type="journal article" date="2003" name="Proc. Natl. Acad. Sci. U.S.A.">
        <title>Complete genome sequence and analysis of Wolinella succinogenes.</title>
        <authorList>
            <person name="Baar C."/>
            <person name="Eppinger M."/>
            <person name="Raddatz G."/>
            <person name="Simon JM."/>
            <person name="Lanz C."/>
            <person name="Klimmek O."/>
            <person name="Nandakumar R."/>
            <person name="Gross R."/>
            <person name="Rosinus A."/>
            <person name="Keller H."/>
            <person name="Jagtap P."/>
            <person name="Linke B."/>
            <person name="Meyer F."/>
            <person name="Lederer H."/>
            <person name="Schuster S.C."/>
        </authorList>
    </citation>
    <scope>NUCLEOTIDE SEQUENCE [LARGE SCALE GENOMIC DNA]</scope>
    <source>
        <strain evidence="2">ATCC 29543 / DSM 1740 / CCUG 13145 / JCM 31913 / LMG 7466 / NCTC 11488 / FDC 602W</strain>
    </source>
</reference>
<evidence type="ECO:0000313" key="2">
    <source>
        <dbReference type="Proteomes" id="UP000000422"/>
    </source>
</evidence>
<dbReference type="STRING" id="273121.WS0672"/>
<dbReference type="Proteomes" id="UP000000422">
    <property type="component" value="Chromosome"/>
</dbReference>
<accession>Q7MS85</accession>
<organism evidence="2">
    <name type="scientific">Wolinella succinogenes (strain ATCC 29543 / DSM 1740 / CCUG 13145 / JCM 31913 / LMG 7466 / NCTC 11488 / FDC 602W)</name>
    <name type="common">Vibrio succinogenes</name>
    <dbReference type="NCBI Taxonomy" id="273121"/>
    <lineage>
        <taxon>Bacteria</taxon>
        <taxon>Pseudomonadati</taxon>
        <taxon>Campylobacterota</taxon>
        <taxon>Epsilonproteobacteria</taxon>
        <taxon>Campylobacterales</taxon>
        <taxon>Helicobacteraceae</taxon>
        <taxon>Wolinella</taxon>
    </lineage>
</organism>
<dbReference type="AlphaFoldDB" id="Q7MS85"/>
<name>Q7MS85_WOLSU</name>
<proteinExistence type="predicted"/>
<keyword evidence="2" id="KW-1185">Reference proteome</keyword>
<dbReference type="EMBL" id="BX571658">
    <property type="protein sequence ID" value="CAE09800.1"/>
    <property type="molecule type" value="Genomic_DNA"/>
</dbReference>